<proteinExistence type="predicted"/>
<evidence type="ECO:0000313" key="2">
    <source>
        <dbReference type="EMBL" id="VUW91503.1"/>
    </source>
</evidence>
<name>A0A174PAN6_9FIRM</name>
<dbReference type="EMBL" id="CZBX01000011">
    <property type="protein sequence ID" value="CUQ91080.1"/>
    <property type="molecule type" value="Genomic_DNA"/>
</dbReference>
<dbReference type="GeneID" id="303258357"/>
<reference evidence="1 3" key="1">
    <citation type="submission" date="2015-09" db="EMBL/GenBank/DDBJ databases">
        <authorList>
            <consortium name="Pathogen Informatics"/>
        </authorList>
    </citation>
    <scope>NUCLEOTIDE SEQUENCE [LARGE SCALE GENOMIC DNA]</scope>
    <source>
        <strain evidence="1 3">2789STDY5834889</strain>
    </source>
</reference>
<evidence type="ECO:0000313" key="4">
    <source>
        <dbReference type="Proteomes" id="UP000363661"/>
    </source>
</evidence>
<organism evidence="1 3">
    <name type="scientific">[Ruminococcus] torques</name>
    <dbReference type="NCBI Taxonomy" id="33039"/>
    <lineage>
        <taxon>Bacteria</taxon>
        <taxon>Bacillati</taxon>
        <taxon>Bacillota</taxon>
        <taxon>Clostridia</taxon>
        <taxon>Lachnospirales</taxon>
        <taxon>Lachnospiraceae</taxon>
        <taxon>Mediterraneibacter</taxon>
    </lineage>
</organism>
<protein>
    <submittedName>
        <fullName evidence="1">Uncharacterized protein</fullName>
    </submittedName>
</protein>
<dbReference type="Proteomes" id="UP000363661">
    <property type="component" value="Unassembled WGS sequence"/>
</dbReference>
<gene>
    <name evidence="1" type="ORF">ERS852502_02340</name>
    <name evidence="2" type="ORF">RTSSTS7063_02894</name>
</gene>
<accession>A0A174PAN6</accession>
<dbReference type="OrthoDB" id="1766780at2"/>
<dbReference type="AlphaFoldDB" id="A0A174PAN6"/>
<sequence>MNFSQLGKIQELKGHMDTFRRNHPKFPMFLGAVAQNAVEEGTIIEINVTAPNGAHYETNLKLRAEDLEFIRALQEMGK</sequence>
<evidence type="ECO:0000313" key="3">
    <source>
        <dbReference type="Proteomes" id="UP000078383"/>
    </source>
</evidence>
<dbReference type="RefSeq" id="WP_020435856.1">
    <property type="nucleotide sequence ID" value="NZ_CABHNA010000004.1"/>
</dbReference>
<reference evidence="2 4" key="2">
    <citation type="submission" date="2019-07" db="EMBL/GenBank/DDBJ databases">
        <authorList>
            <person name="Hibberd C M."/>
            <person name="Gehrig L. J."/>
            <person name="Chang H.-W."/>
            <person name="Venkatesh S."/>
        </authorList>
    </citation>
    <scope>NUCLEOTIDE SEQUENCE [LARGE SCALE GENOMIC DNA]</scope>
    <source>
        <strain evidence="2">Ruminococcus_torques_SSTS_Bg7063</strain>
    </source>
</reference>
<keyword evidence="4" id="KW-1185">Reference proteome</keyword>
<evidence type="ECO:0000313" key="1">
    <source>
        <dbReference type="EMBL" id="CUQ91080.1"/>
    </source>
</evidence>
<dbReference type="EMBL" id="CABHNA010000004">
    <property type="protein sequence ID" value="VUW91503.1"/>
    <property type="molecule type" value="Genomic_DNA"/>
</dbReference>
<dbReference type="Proteomes" id="UP000078383">
    <property type="component" value="Unassembled WGS sequence"/>
</dbReference>